<keyword evidence="4" id="KW-0641">Proline biosynthesis</keyword>
<comment type="caution">
    <text evidence="9">The sequence shown here is derived from an EMBL/GenBank/DDBJ whole genome shotgun (WGS) entry which is preliminary data.</text>
</comment>
<dbReference type="GO" id="GO:0004735">
    <property type="term" value="F:pyrroline-5-carboxylate reductase activity"/>
    <property type="evidence" value="ECO:0007669"/>
    <property type="project" value="UniProtKB-EC"/>
</dbReference>
<comment type="subcellular location">
    <subcellularLocation>
        <location evidence="4">Cytoplasm</location>
    </subcellularLocation>
</comment>
<evidence type="ECO:0000259" key="8">
    <source>
        <dbReference type="Pfam" id="PF14748"/>
    </source>
</evidence>
<comment type="catalytic activity">
    <reaction evidence="4">
        <text>L-proline + NAD(+) = (S)-1-pyrroline-5-carboxylate + NADH + 2 H(+)</text>
        <dbReference type="Rhea" id="RHEA:14105"/>
        <dbReference type="ChEBI" id="CHEBI:15378"/>
        <dbReference type="ChEBI" id="CHEBI:17388"/>
        <dbReference type="ChEBI" id="CHEBI:57540"/>
        <dbReference type="ChEBI" id="CHEBI:57945"/>
        <dbReference type="ChEBI" id="CHEBI:60039"/>
        <dbReference type="EC" id="1.5.1.2"/>
    </reaction>
</comment>
<comment type="function">
    <text evidence="4">Catalyzes the reduction of 1-pyrroline-5-carboxylate (PCA) to L-proline.</text>
</comment>
<dbReference type="InterPro" id="IPR036291">
    <property type="entry name" value="NAD(P)-bd_dom_sf"/>
</dbReference>
<dbReference type="Pfam" id="PF14748">
    <property type="entry name" value="P5CR_dimer"/>
    <property type="match status" value="1"/>
</dbReference>
<dbReference type="InterPro" id="IPR028939">
    <property type="entry name" value="P5C_Rdtase_cat_N"/>
</dbReference>
<evidence type="ECO:0000256" key="2">
    <source>
        <dbReference type="ARBA" id="ARBA00022857"/>
    </source>
</evidence>
<evidence type="ECO:0000256" key="3">
    <source>
        <dbReference type="ARBA" id="ARBA00023002"/>
    </source>
</evidence>
<reference evidence="10" key="1">
    <citation type="journal article" date="2019" name="Int. J. Syst. Evol. Microbiol.">
        <title>The Global Catalogue of Microorganisms (GCM) 10K type strain sequencing project: providing services to taxonomists for standard genome sequencing and annotation.</title>
        <authorList>
            <consortium name="The Broad Institute Genomics Platform"/>
            <consortium name="The Broad Institute Genome Sequencing Center for Infectious Disease"/>
            <person name="Wu L."/>
            <person name="Ma J."/>
        </authorList>
    </citation>
    <scope>NUCLEOTIDE SEQUENCE [LARGE SCALE GENOMIC DNA]</scope>
    <source>
        <strain evidence="10">KCTC 52640</strain>
    </source>
</reference>
<comment type="catalytic activity">
    <reaction evidence="4">
        <text>L-proline + NADP(+) = (S)-1-pyrroline-5-carboxylate + NADPH + 2 H(+)</text>
        <dbReference type="Rhea" id="RHEA:14109"/>
        <dbReference type="ChEBI" id="CHEBI:15378"/>
        <dbReference type="ChEBI" id="CHEBI:17388"/>
        <dbReference type="ChEBI" id="CHEBI:57783"/>
        <dbReference type="ChEBI" id="CHEBI:58349"/>
        <dbReference type="ChEBI" id="CHEBI:60039"/>
        <dbReference type="EC" id="1.5.1.2"/>
    </reaction>
</comment>
<evidence type="ECO:0000259" key="7">
    <source>
        <dbReference type="Pfam" id="PF03807"/>
    </source>
</evidence>
<sequence length="276" mass="28798">MDHSIVFVGGGNMATSLISGLRSAGHDGGAITVVEPDDDKRDSLSRDYGVNCVANADGDTLAADVLVLAVKPQMMRNVTQDLATRMAHARPLVISIAAGVPLAGLRAWLGEELAYVRCMPNTPSLIGAGATGLYADDSVNAEQREIAEAVLATAGMTAWVAREELLDAVTATSGSGPAYFFAFMEAMQAGARELGLDEHTARELVLHTALGAARMAIESGDDPGTLRKKVTSPGGTTERALDTFADGELSQLVRKAMQAAADRADSLGQELLAEKS</sequence>
<accession>A0ABV7ETR5</accession>
<evidence type="ECO:0000313" key="9">
    <source>
        <dbReference type="EMBL" id="MFC3104922.1"/>
    </source>
</evidence>
<dbReference type="Pfam" id="PF03807">
    <property type="entry name" value="F420_oxidored"/>
    <property type="match status" value="1"/>
</dbReference>
<dbReference type="Gene3D" id="3.40.50.720">
    <property type="entry name" value="NAD(P)-binding Rossmann-like Domain"/>
    <property type="match status" value="1"/>
</dbReference>
<evidence type="ECO:0000256" key="6">
    <source>
        <dbReference type="SAM" id="MobiDB-lite"/>
    </source>
</evidence>
<dbReference type="EMBL" id="JBHRSS010000006">
    <property type="protein sequence ID" value="MFC3104922.1"/>
    <property type="molecule type" value="Genomic_DNA"/>
</dbReference>
<dbReference type="SUPFAM" id="SSF48179">
    <property type="entry name" value="6-phosphogluconate dehydrogenase C-terminal domain-like"/>
    <property type="match status" value="1"/>
</dbReference>
<protein>
    <recommendedName>
        <fullName evidence="4 5">Pyrroline-5-carboxylate reductase</fullName>
        <shortName evidence="4">P5C reductase</shortName>
        <shortName evidence="4">P5CR</shortName>
        <ecNumber evidence="4 5">1.5.1.2</ecNumber>
    </recommendedName>
    <alternativeName>
        <fullName evidence="4">PCA reductase</fullName>
    </alternativeName>
</protein>
<organism evidence="9 10">
    <name type="scientific">Salinisphaera aquimarina</name>
    <dbReference type="NCBI Taxonomy" id="2094031"/>
    <lineage>
        <taxon>Bacteria</taxon>
        <taxon>Pseudomonadati</taxon>
        <taxon>Pseudomonadota</taxon>
        <taxon>Gammaproteobacteria</taxon>
        <taxon>Salinisphaerales</taxon>
        <taxon>Salinisphaeraceae</taxon>
        <taxon>Salinisphaera</taxon>
    </lineage>
</organism>
<feature type="domain" description="Pyrroline-5-carboxylate reductase dimerisation" evidence="8">
    <location>
        <begin position="163"/>
        <end position="266"/>
    </location>
</feature>
<keyword evidence="10" id="KW-1185">Reference proteome</keyword>
<dbReference type="PANTHER" id="PTHR11645">
    <property type="entry name" value="PYRROLINE-5-CARBOXYLATE REDUCTASE"/>
    <property type="match status" value="1"/>
</dbReference>
<comment type="similarity">
    <text evidence="1 4">Belongs to the pyrroline-5-carboxylate reductase family.</text>
</comment>
<dbReference type="PIRSF" id="PIRSF000193">
    <property type="entry name" value="Pyrrol-5-carb_rd"/>
    <property type="match status" value="1"/>
</dbReference>
<keyword evidence="4" id="KW-0028">Amino-acid biosynthesis</keyword>
<feature type="region of interest" description="Disordered" evidence="6">
    <location>
        <begin position="221"/>
        <end position="243"/>
    </location>
</feature>
<dbReference type="InterPro" id="IPR000304">
    <property type="entry name" value="Pyrroline-COOH_reductase"/>
</dbReference>
<dbReference type="NCBIfam" id="TIGR00112">
    <property type="entry name" value="proC"/>
    <property type="match status" value="1"/>
</dbReference>
<dbReference type="SUPFAM" id="SSF51735">
    <property type="entry name" value="NAD(P)-binding Rossmann-fold domains"/>
    <property type="match status" value="1"/>
</dbReference>
<keyword evidence="3 4" id="KW-0560">Oxidoreductase</keyword>
<evidence type="ECO:0000313" key="10">
    <source>
        <dbReference type="Proteomes" id="UP001595462"/>
    </source>
</evidence>
<dbReference type="InterPro" id="IPR008927">
    <property type="entry name" value="6-PGluconate_DH-like_C_sf"/>
</dbReference>
<proteinExistence type="inferred from homology"/>
<evidence type="ECO:0000256" key="1">
    <source>
        <dbReference type="ARBA" id="ARBA00005525"/>
    </source>
</evidence>
<evidence type="ECO:0000256" key="4">
    <source>
        <dbReference type="HAMAP-Rule" id="MF_01925"/>
    </source>
</evidence>
<evidence type="ECO:0000256" key="5">
    <source>
        <dbReference type="NCBIfam" id="TIGR00112"/>
    </source>
</evidence>
<dbReference type="HAMAP" id="MF_01925">
    <property type="entry name" value="P5C_reductase"/>
    <property type="match status" value="1"/>
</dbReference>
<gene>
    <name evidence="4 9" type="primary">proC</name>
    <name evidence="9" type="ORF">ACFOSU_13660</name>
</gene>
<name>A0ABV7ETR5_9GAMM</name>
<dbReference type="Proteomes" id="UP001595462">
    <property type="component" value="Unassembled WGS sequence"/>
</dbReference>
<keyword evidence="4" id="KW-0963">Cytoplasm</keyword>
<dbReference type="EC" id="1.5.1.2" evidence="4 5"/>
<comment type="pathway">
    <text evidence="4">Amino-acid biosynthesis; L-proline biosynthesis; L-proline from L-glutamate 5-semialdehyde: step 1/1.</text>
</comment>
<dbReference type="RefSeq" id="WP_380690483.1">
    <property type="nucleotide sequence ID" value="NZ_JBHRSS010000006.1"/>
</dbReference>
<dbReference type="Gene3D" id="1.10.3730.10">
    <property type="entry name" value="ProC C-terminal domain-like"/>
    <property type="match status" value="1"/>
</dbReference>
<dbReference type="PANTHER" id="PTHR11645:SF0">
    <property type="entry name" value="PYRROLINE-5-CARBOXYLATE REDUCTASE 3"/>
    <property type="match status" value="1"/>
</dbReference>
<keyword evidence="2 4" id="KW-0521">NADP</keyword>
<feature type="domain" description="Pyrroline-5-carboxylate reductase catalytic N-terminal" evidence="7">
    <location>
        <begin position="5"/>
        <end position="99"/>
    </location>
</feature>
<dbReference type="InterPro" id="IPR029036">
    <property type="entry name" value="P5CR_dimer"/>
</dbReference>